<dbReference type="AlphaFoldDB" id="A0A919IXV3"/>
<proteinExistence type="predicted"/>
<keyword evidence="3" id="KW-1185">Reference proteome</keyword>
<accession>A0A919IXV3</accession>
<protein>
    <submittedName>
        <fullName evidence="2">Esterase/lipase LipP</fullName>
    </submittedName>
</protein>
<gene>
    <name evidence="2" type="ORF">Afe05nite_26950</name>
</gene>
<dbReference type="InterPro" id="IPR012338">
    <property type="entry name" value="Beta-lactam/transpept-like"/>
</dbReference>
<dbReference type="PANTHER" id="PTHR43319:SF3">
    <property type="entry name" value="BETA-LACTAMASE-RELATED DOMAIN-CONTAINING PROTEIN"/>
    <property type="match status" value="1"/>
</dbReference>
<dbReference type="Gene3D" id="3.40.710.10">
    <property type="entry name" value="DD-peptidase/beta-lactamase superfamily"/>
    <property type="match status" value="2"/>
</dbReference>
<dbReference type="Proteomes" id="UP000598174">
    <property type="component" value="Unassembled WGS sequence"/>
</dbReference>
<organism evidence="2 3">
    <name type="scientific">Paractinoplanes ferrugineus</name>
    <dbReference type="NCBI Taxonomy" id="113564"/>
    <lineage>
        <taxon>Bacteria</taxon>
        <taxon>Bacillati</taxon>
        <taxon>Actinomycetota</taxon>
        <taxon>Actinomycetes</taxon>
        <taxon>Micromonosporales</taxon>
        <taxon>Micromonosporaceae</taxon>
        <taxon>Paractinoplanes</taxon>
    </lineage>
</organism>
<dbReference type="RefSeq" id="WP_203817415.1">
    <property type="nucleotide sequence ID" value="NZ_BAAABP010000039.1"/>
</dbReference>
<dbReference type="EMBL" id="BOMM01000021">
    <property type="protein sequence ID" value="GIE10855.1"/>
    <property type="molecule type" value="Genomic_DNA"/>
</dbReference>
<evidence type="ECO:0000313" key="3">
    <source>
        <dbReference type="Proteomes" id="UP000598174"/>
    </source>
</evidence>
<dbReference type="SUPFAM" id="SSF56601">
    <property type="entry name" value="beta-lactamase/transpeptidase-like"/>
    <property type="match status" value="1"/>
</dbReference>
<name>A0A919IXV3_9ACTN</name>
<dbReference type="InterPro" id="IPR052907">
    <property type="entry name" value="Beta-lactamase/esterase"/>
</dbReference>
<evidence type="ECO:0000259" key="1">
    <source>
        <dbReference type="Pfam" id="PF00144"/>
    </source>
</evidence>
<dbReference type="InterPro" id="IPR001466">
    <property type="entry name" value="Beta-lactam-related"/>
</dbReference>
<dbReference type="PANTHER" id="PTHR43319">
    <property type="entry name" value="BETA-LACTAMASE-RELATED"/>
    <property type="match status" value="1"/>
</dbReference>
<evidence type="ECO:0000313" key="2">
    <source>
        <dbReference type="EMBL" id="GIE10855.1"/>
    </source>
</evidence>
<comment type="caution">
    <text evidence="2">The sequence shown here is derived from an EMBL/GenBank/DDBJ whole genome shotgun (WGS) entry which is preliminary data.</text>
</comment>
<dbReference type="Pfam" id="PF00144">
    <property type="entry name" value="Beta-lactamase"/>
    <property type="match status" value="1"/>
</dbReference>
<feature type="domain" description="Beta-lactamase-related" evidence="1">
    <location>
        <begin position="17"/>
        <end position="309"/>
    </location>
</feature>
<reference evidence="2" key="1">
    <citation type="submission" date="2021-01" db="EMBL/GenBank/DDBJ databases">
        <title>Whole genome shotgun sequence of Actinoplanes ferrugineus NBRC 15555.</title>
        <authorList>
            <person name="Komaki H."/>
            <person name="Tamura T."/>
        </authorList>
    </citation>
    <scope>NUCLEOTIDE SEQUENCE</scope>
    <source>
        <strain evidence="2">NBRC 15555</strain>
    </source>
</reference>
<sequence>MDLRRVVGLVERSEALAQLCVIRDGEVVLDRSWGVPADARFLLFSAGKPFTAMLVHRLARRGLLALDDPIVRYWPEFGEFDKGGITLRHVLRHRSGLPYVKSIRGDALNATRWDRSVRALARARPHSAPGEVCAYHMISYGFLLGEVVQRVVGRPLPEVLRSEMFEPAGMRHTWLGGPGSRVPLSGGPVAMRAVFNRRLVRDAVVPAATVAGTARDLAAFYQSLLADGSWREATTPTSEGETDQVSGIPIRWSEGFQLGQPGRERYFGSGSDPLTFGHNGSNACFGWADPGRRLVVAYLTNRLGGGPGRPPYQAALSDAVLEAA</sequence>